<reference evidence="4 5" key="1">
    <citation type="submission" date="2018-08" db="EMBL/GenBank/DDBJ databases">
        <title>Mucilaginibacter sp. MYSH2.</title>
        <authorList>
            <person name="Seo T."/>
        </authorList>
    </citation>
    <scope>NUCLEOTIDE SEQUENCE [LARGE SCALE GENOMIC DNA]</scope>
    <source>
        <strain evidence="4 5">MYSH2</strain>
    </source>
</reference>
<dbReference type="SUPFAM" id="SSF46689">
    <property type="entry name" value="Homeodomain-like"/>
    <property type="match status" value="1"/>
</dbReference>
<protein>
    <submittedName>
        <fullName evidence="4">TetR/AcrR family transcriptional regulator</fullName>
    </submittedName>
</protein>
<sequence>MEKEETTGAVRNREQTRQKFLAAVGEILTTKGFAALKVNDIAKVAGLDKKLIYNYFGGRDQLIDEYIKLKDFWSNVKGEQASVPINNGGAAFVEEMVLSQFDYVYRDEAFQKILLWSLSEERGALKKLIEAQEANGELLLQGITDPHFGERSAQFRAAMAVIISGTYYLDLFSKYNGTTFCGIDVNDEAGRAEIKKSLSFLIRSIYSHL</sequence>
<accession>A0A372NZC8</accession>
<dbReference type="PROSITE" id="PS50977">
    <property type="entry name" value="HTH_TETR_2"/>
    <property type="match status" value="1"/>
</dbReference>
<dbReference type="GO" id="GO:0003677">
    <property type="term" value="F:DNA binding"/>
    <property type="evidence" value="ECO:0007669"/>
    <property type="project" value="UniProtKB-UniRule"/>
</dbReference>
<dbReference type="PRINTS" id="PR00455">
    <property type="entry name" value="HTHTETR"/>
</dbReference>
<dbReference type="PANTHER" id="PTHR30328">
    <property type="entry name" value="TRANSCRIPTIONAL REPRESSOR"/>
    <property type="match status" value="1"/>
</dbReference>
<dbReference type="InterPro" id="IPR009057">
    <property type="entry name" value="Homeodomain-like_sf"/>
</dbReference>
<dbReference type="Proteomes" id="UP000264217">
    <property type="component" value="Unassembled WGS sequence"/>
</dbReference>
<feature type="DNA-binding region" description="H-T-H motif" evidence="2">
    <location>
        <begin position="37"/>
        <end position="56"/>
    </location>
</feature>
<evidence type="ECO:0000313" key="4">
    <source>
        <dbReference type="EMBL" id="RFZ95466.1"/>
    </source>
</evidence>
<dbReference type="Pfam" id="PF00440">
    <property type="entry name" value="TetR_N"/>
    <property type="match status" value="1"/>
</dbReference>
<keyword evidence="1 2" id="KW-0238">DNA-binding</keyword>
<comment type="caution">
    <text evidence="4">The sequence shown here is derived from an EMBL/GenBank/DDBJ whole genome shotgun (WGS) entry which is preliminary data.</text>
</comment>
<evidence type="ECO:0000256" key="2">
    <source>
        <dbReference type="PROSITE-ProRule" id="PRU00335"/>
    </source>
</evidence>
<evidence type="ECO:0000259" key="3">
    <source>
        <dbReference type="PROSITE" id="PS50977"/>
    </source>
</evidence>
<keyword evidence="5" id="KW-1185">Reference proteome</keyword>
<dbReference type="PANTHER" id="PTHR30328:SF54">
    <property type="entry name" value="HTH-TYPE TRANSCRIPTIONAL REPRESSOR SCO4008"/>
    <property type="match status" value="1"/>
</dbReference>
<dbReference type="InterPro" id="IPR050109">
    <property type="entry name" value="HTH-type_TetR-like_transc_reg"/>
</dbReference>
<feature type="domain" description="HTH tetR-type" evidence="3">
    <location>
        <begin position="14"/>
        <end position="74"/>
    </location>
</feature>
<dbReference type="RefSeq" id="WP_117391029.1">
    <property type="nucleotide sequence ID" value="NZ_QWDC01000001.1"/>
</dbReference>
<evidence type="ECO:0000313" key="5">
    <source>
        <dbReference type="Proteomes" id="UP000264217"/>
    </source>
</evidence>
<organism evidence="4 5">
    <name type="scientific">Mucilaginibacter conchicola</name>
    <dbReference type="NCBI Taxonomy" id="2303333"/>
    <lineage>
        <taxon>Bacteria</taxon>
        <taxon>Pseudomonadati</taxon>
        <taxon>Bacteroidota</taxon>
        <taxon>Sphingobacteriia</taxon>
        <taxon>Sphingobacteriales</taxon>
        <taxon>Sphingobacteriaceae</taxon>
        <taxon>Mucilaginibacter</taxon>
    </lineage>
</organism>
<proteinExistence type="predicted"/>
<name>A0A372NZC8_9SPHI</name>
<dbReference type="Gene3D" id="1.10.357.10">
    <property type="entry name" value="Tetracycline Repressor, domain 2"/>
    <property type="match status" value="1"/>
</dbReference>
<evidence type="ECO:0000256" key="1">
    <source>
        <dbReference type="ARBA" id="ARBA00023125"/>
    </source>
</evidence>
<dbReference type="OrthoDB" id="836882at2"/>
<dbReference type="AlphaFoldDB" id="A0A372NZC8"/>
<gene>
    <name evidence="4" type="ORF">D0C36_08065</name>
</gene>
<dbReference type="InterPro" id="IPR001647">
    <property type="entry name" value="HTH_TetR"/>
</dbReference>
<dbReference type="EMBL" id="QWDC01000001">
    <property type="protein sequence ID" value="RFZ95466.1"/>
    <property type="molecule type" value="Genomic_DNA"/>
</dbReference>